<feature type="compositionally biased region" description="Polar residues" evidence="9">
    <location>
        <begin position="180"/>
        <end position="197"/>
    </location>
</feature>
<gene>
    <name evidence="12" type="ORF">CVLEPA_LOCUS12841</name>
</gene>
<feature type="region of interest" description="Disordered" evidence="9">
    <location>
        <begin position="172"/>
        <end position="197"/>
    </location>
</feature>
<dbReference type="Pfam" id="PF00001">
    <property type="entry name" value="7tm_1"/>
    <property type="match status" value="1"/>
</dbReference>
<name>A0ABP0FS39_CLALP</name>
<reference evidence="12 13" key="1">
    <citation type="submission" date="2024-02" db="EMBL/GenBank/DDBJ databases">
        <authorList>
            <person name="Daric V."/>
            <person name="Darras S."/>
        </authorList>
    </citation>
    <scope>NUCLEOTIDE SEQUENCE [LARGE SCALE GENOMIC DNA]</scope>
</reference>
<dbReference type="InterPro" id="IPR017452">
    <property type="entry name" value="GPCR_Rhodpsn_7TM"/>
</dbReference>
<dbReference type="InterPro" id="IPR000276">
    <property type="entry name" value="GPCR_Rhodpsn"/>
</dbReference>
<evidence type="ECO:0000256" key="1">
    <source>
        <dbReference type="ARBA" id="ARBA00004370"/>
    </source>
</evidence>
<feature type="transmembrane region" description="Helical" evidence="10">
    <location>
        <begin position="374"/>
        <end position="398"/>
    </location>
</feature>
<keyword evidence="6 10" id="KW-0472">Membrane</keyword>
<evidence type="ECO:0000256" key="2">
    <source>
        <dbReference type="ARBA" id="ARBA00022614"/>
    </source>
</evidence>
<feature type="disulfide bond" evidence="8">
    <location>
        <begin position="130"/>
        <end position="145"/>
    </location>
</feature>
<evidence type="ECO:0000256" key="4">
    <source>
        <dbReference type="ARBA" id="ARBA00022737"/>
    </source>
</evidence>
<evidence type="ECO:0000256" key="8">
    <source>
        <dbReference type="PROSITE-ProRule" id="PRU00124"/>
    </source>
</evidence>
<dbReference type="EMBL" id="CAWYQH010000090">
    <property type="protein sequence ID" value="CAK8682153.1"/>
    <property type="molecule type" value="Genomic_DNA"/>
</dbReference>
<evidence type="ECO:0000256" key="7">
    <source>
        <dbReference type="ARBA" id="ARBA00023157"/>
    </source>
</evidence>
<dbReference type="Proteomes" id="UP001642483">
    <property type="component" value="Unassembled WGS sequence"/>
</dbReference>
<comment type="subcellular location">
    <subcellularLocation>
        <location evidence="1">Membrane</location>
    </subcellularLocation>
</comment>
<dbReference type="SUPFAM" id="SSF81321">
    <property type="entry name" value="Family A G protein-coupled receptor-like"/>
    <property type="match status" value="1"/>
</dbReference>
<keyword evidence="2" id="KW-0433">Leucine-rich repeat</keyword>
<evidence type="ECO:0000259" key="11">
    <source>
        <dbReference type="PROSITE" id="PS50262"/>
    </source>
</evidence>
<evidence type="ECO:0000313" key="13">
    <source>
        <dbReference type="Proteomes" id="UP001642483"/>
    </source>
</evidence>
<dbReference type="CDD" id="cd00112">
    <property type="entry name" value="LDLa"/>
    <property type="match status" value="1"/>
</dbReference>
<keyword evidence="3 10" id="KW-0812">Transmembrane</keyword>
<dbReference type="PROSITE" id="PS50068">
    <property type="entry name" value="LDLRA_2"/>
    <property type="match status" value="1"/>
</dbReference>
<comment type="caution">
    <text evidence="8">Lacks conserved residue(s) required for the propagation of feature annotation.</text>
</comment>
<keyword evidence="7 8" id="KW-1015">Disulfide bond</keyword>
<evidence type="ECO:0000256" key="5">
    <source>
        <dbReference type="ARBA" id="ARBA00022989"/>
    </source>
</evidence>
<protein>
    <recommendedName>
        <fullName evidence="11">G-protein coupled receptors family 1 profile domain-containing protein</fullName>
    </recommendedName>
</protein>
<sequence>MVEGCVRKLDGEHEHSNWCNVSKYFQLPCSSSENVSVNRSDAIRITLTCKEILQCCEKNAFVELARFCDAEASRADGSDEVILGSGSKRSASLLETCPQCNPNSGDDGSLQLHCFKCLDDHLTISQDKVCDGVIDCHDFSDECLCDDVISECRDILSNDCSAASFPPFDHLQSGPYTPDAESNTSSSINEASTNSPTAITSRSYRRYIEQDEVATCLNEEEIKIVVALCERRPEYSSGECRCCSKYKLSEQHCDVDWKYLNGTNRTRVHEKIRCPLSYCFKLREKVNSDTPQLSRFQDDNLMKFTPKYLSSNGQDFGKGANEFTPRQNQSTYHRICFWMVAIVIVLGNLYVMLFTIRHLNSKTKNRRSKCNHFLVLNLAISDLLMGVFFLIVLCRGARYSDRNTAVEYRWRTSTLCAVAGTISMVSSETSCFVMALLTAYRLSTIFHPFKARVASTTCWKLAVVGVWFLSLLLALLSNVFHYFTRTVLFANPFSRRHIVTEDFVITFACRLSAITNVTMPMLDDPWECAKTFLKENFPRLLPIRKIGFYGRTTTCMPTFYVNHNDVFWPFSIAMITINFCLFLFVLLGYVIVWKRLSTQAGDVIMDRKQDSALQWRVFRLIATDSICWIPICIMSYVSISGISIGPGLEHFTSGVLLPINSALNPILYSPFIEKKISSVVAKLRYKLKTKLDPTSAIPVEHNNIAVDKQKYATG</sequence>
<dbReference type="InterPro" id="IPR036055">
    <property type="entry name" value="LDL_receptor-like_sf"/>
</dbReference>
<accession>A0ABP0FS39</accession>
<dbReference type="InterPro" id="IPR002172">
    <property type="entry name" value="LDrepeatLR_classA_rpt"/>
</dbReference>
<keyword evidence="4" id="KW-0677">Repeat</keyword>
<evidence type="ECO:0000256" key="9">
    <source>
        <dbReference type="SAM" id="MobiDB-lite"/>
    </source>
</evidence>
<feature type="transmembrane region" description="Helical" evidence="10">
    <location>
        <begin position="566"/>
        <end position="592"/>
    </location>
</feature>
<feature type="domain" description="G-protein coupled receptors family 1 profile" evidence="11">
    <location>
        <begin position="347"/>
        <end position="668"/>
    </location>
</feature>
<evidence type="ECO:0000256" key="6">
    <source>
        <dbReference type="ARBA" id="ARBA00023136"/>
    </source>
</evidence>
<dbReference type="PROSITE" id="PS50262">
    <property type="entry name" value="G_PROTEIN_RECEP_F1_2"/>
    <property type="match status" value="1"/>
</dbReference>
<keyword evidence="5 10" id="KW-1133">Transmembrane helix</keyword>
<organism evidence="12 13">
    <name type="scientific">Clavelina lepadiformis</name>
    <name type="common">Light-bulb sea squirt</name>
    <name type="synonym">Ascidia lepadiformis</name>
    <dbReference type="NCBI Taxonomy" id="159417"/>
    <lineage>
        <taxon>Eukaryota</taxon>
        <taxon>Metazoa</taxon>
        <taxon>Chordata</taxon>
        <taxon>Tunicata</taxon>
        <taxon>Ascidiacea</taxon>
        <taxon>Aplousobranchia</taxon>
        <taxon>Clavelinidae</taxon>
        <taxon>Clavelina</taxon>
    </lineage>
</organism>
<dbReference type="PANTHER" id="PTHR24372:SF77">
    <property type="entry name" value="G-PROTEIN COUPLED RECEPTORS FAMILY 1 PROFILE DOMAIN-CONTAINING PROTEIN"/>
    <property type="match status" value="1"/>
</dbReference>
<evidence type="ECO:0000256" key="10">
    <source>
        <dbReference type="SAM" id="Phobius"/>
    </source>
</evidence>
<comment type="caution">
    <text evidence="12">The sequence shown here is derived from an EMBL/GenBank/DDBJ whole genome shotgun (WGS) entry which is preliminary data.</text>
</comment>
<dbReference type="Gene3D" id="4.10.400.10">
    <property type="entry name" value="Low-density Lipoprotein Receptor"/>
    <property type="match status" value="1"/>
</dbReference>
<keyword evidence="13" id="KW-1185">Reference proteome</keyword>
<dbReference type="Gene3D" id="1.20.1070.10">
    <property type="entry name" value="Rhodopsin 7-helix transmembrane proteins"/>
    <property type="match status" value="2"/>
</dbReference>
<evidence type="ECO:0000256" key="3">
    <source>
        <dbReference type="ARBA" id="ARBA00022692"/>
    </source>
</evidence>
<proteinExistence type="predicted"/>
<feature type="transmembrane region" description="Helical" evidence="10">
    <location>
        <begin position="418"/>
        <end position="440"/>
    </location>
</feature>
<dbReference type="PANTHER" id="PTHR24372">
    <property type="entry name" value="GLYCOPROTEIN HORMONE RECEPTOR"/>
    <property type="match status" value="1"/>
</dbReference>
<feature type="transmembrane region" description="Helical" evidence="10">
    <location>
        <begin position="461"/>
        <end position="483"/>
    </location>
</feature>
<evidence type="ECO:0000313" key="12">
    <source>
        <dbReference type="EMBL" id="CAK8682153.1"/>
    </source>
</evidence>
<dbReference type="PRINTS" id="PR00237">
    <property type="entry name" value="GPCRRHODOPSN"/>
</dbReference>
<feature type="transmembrane region" description="Helical" evidence="10">
    <location>
        <begin position="617"/>
        <end position="639"/>
    </location>
</feature>
<feature type="transmembrane region" description="Helical" evidence="10">
    <location>
        <begin position="332"/>
        <end position="353"/>
    </location>
</feature>